<evidence type="ECO:0000313" key="2">
    <source>
        <dbReference type="EMBL" id="TDQ10386.1"/>
    </source>
</evidence>
<comment type="caution">
    <text evidence="2">The sequence shown here is derived from an EMBL/GenBank/DDBJ whole genome shotgun (WGS) entry which is preliminary data.</text>
</comment>
<dbReference type="InterPro" id="IPR043714">
    <property type="entry name" value="DUF5655"/>
</dbReference>
<dbReference type="OrthoDB" id="671474at2"/>
<dbReference type="AlphaFoldDB" id="A0A4R6SY27"/>
<accession>A0A4R6SY27</accession>
<organism evidence="2 3">
    <name type="scientific">Pedobacter metabolipauper</name>
    <dbReference type="NCBI Taxonomy" id="425513"/>
    <lineage>
        <taxon>Bacteria</taxon>
        <taxon>Pseudomonadati</taxon>
        <taxon>Bacteroidota</taxon>
        <taxon>Sphingobacteriia</taxon>
        <taxon>Sphingobacteriales</taxon>
        <taxon>Sphingobacteriaceae</taxon>
        <taxon>Pedobacter</taxon>
    </lineage>
</organism>
<keyword evidence="3" id="KW-1185">Reference proteome</keyword>
<evidence type="ECO:0000313" key="3">
    <source>
        <dbReference type="Proteomes" id="UP000295620"/>
    </source>
</evidence>
<protein>
    <recommendedName>
        <fullName evidence="1">DUF5655 domain-containing protein</fullName>
    </recommendedName>
</protein>
<evidence type="ECO:0000259" key="1">
    <source>
        <dbReference type="Pfam" id="PF18899"/>
    </source>
</evidence>
<proteinExistence type="predicted"/>
<reference evidence="2 3" key="1">
    <citation type="submission" date="2019-03" db="EMBL/GenBank/DDBJ databases">
        <title>Genomic Encyclopedia of Archaeal and Bacterial Type Strains, Phase II (KMG-II): from individual species to whole genera.</title>
        <authorList>
            <person name="Goeker M."/>
        </authorList>
    </citation>
    <scope>NUCLEOTIDE SEQUENCE [LARGE SCALE GENOMIC DNA]</scope>
    <source>
        <strain evidence="2 3">DSM 19035</strain>
    </source>
</reference>
<name>A0A4R6SY27_9SPHI</name>
<gene>
    <name evidence="2" type="ORF">ATK78_2552</name>
</gene>
<dbReference type="RefSeq" id="WP_133576394.1">
    <property type="nucleotide sequence ID" value="NZ_SNYC01000004.1"/>
</dbReference>
<dbReference type="EMBL" id="SNYC01000004">
    <property type="protein sequence ID" value="TDQ10386.1"/>
    <property type="molecule type" value="Genomic_DNA"/>
</dbReference>
<sequence length="126" mass="14902">MDNPDQSLDYFLQNKSPHTIELFNHFIETYQNIGAISIRPAKTMIMITAKKSFAYVIQLGKDFIDIVLPFKQPYEDNLCFRKIKQVPNTDDYNHHLRLYYKEDINEEVLKFMEMAYRNGSDLSTVL</sequence>
<dbReference type="Pfam" id="PF18899">
    <property type="entry name" value="DUF5655"/>
    <property type="match status" value="1"/>
</dbReference>
<feature type="domain" description="DUF5655" evidence="1">
    <location>
        <begin position="12"/>
        <end position="117"/>
    </location>
</feature>
<dbReference type="Proteomes" id="UP000295620">
    <property type="component" value="Unassembled WGS sequence"/>
</dbReference>